<feature type="transmembrane region" description="Helical" evidence="1">
    <location>
        <begin position="280"/>
        <end position="307"/>
    </location>
</feature>
<keyword evidence="3" id="KW-1185">Reference proteome</keyword>
<feature type="transmembrane region" description="Helical" evidence="1">
    <location>
        <begin position="150"/>
        <end position="169"/>
    </location>
</feature>
<feature type="transmembrane region" description="Helical" evidence="1">
    <location>
        <begin position="314"/>
        <end position="336"/>
    </location>
</feature>
<evidence type="ECO:0000256" key="1">
    <source>
        <dbReference type="SAM" id="Phobius"/>
    </source>
</evidence>
<gene>
    <name evidence="2" type="ORF">ANN_01619</name>
</gene>
<dbReference type="Proteomes" id="UP001148838">
    <property type="component" value="Unassembled WGS sequence"/>
</dbReference>
<reference evidence="2 3" key="1">
    <citation type="journal article" date="2022" name="Allergy">
        <title>Genome assembly and annotation of Periplaneta americana reveal a comprehensive cockroach allergen profile.</title>
        <authorList>
            <person name="Wang L."/>
            <person name="Xiong Q."/>
            <person name="Saelim N."/>
            <person name="Wang L."/>
            <person name="Nong W."/>
            <person name="Wan A.T."/>
            <person name="Shi M."/>
            <person name="Liu X."/>
            <person name="Cao Q."/>
            <person name="Hui J.H.L."/>
            <person name="Sookrung N."/>
            <person name="Leung T.F."/>
            <person name="Tungtrongchitr A."/>
            <person name="Tsui S.K.W."/>
        </authorList>
    </citation>
    <scope>NUCLEOTIDE SEQUENCE [LARGE SCALE GENOMIC DNA]</scope>
    <source>
        <strain evidence="2">PWHHKU_190912</strain>
    </source>
</reference>
<protein>
    <submittedName>
        <fullName evidence="2">Uncharacterized protein</fullName>
    </submittedName>
</protein>
<name>A0ABQ8TX00_PERAM</name>
<evidence type="ECO:0000313" key="3">
    <source>
        <dbReference type="Proteomes" id="UP001148838"/>
    </source>
</evidence>
<feature type="transmembrane region" description="Helical" evidence="1">
    <location>
        <begin position="241"/>
        <end position="274"/>
    </location>
</feature>
<comment type="caution">
    <text evidence="2">The sequence shown here is derived from an EMBL/GenBank/DDBJ whole genome shotgun (WGS) entry which is preliminary data.</text>
</comment>
<keyword evidence="1" id="KW-1133">Transmembrane helix</keyword>
<accession>A0ABQ8TX00</accession>
<proteinExistence type="predicted"/>
<keyword evidence="1" id="KW-0812">Transmembrane</keyword>
<organism evidence="2 3">
    <name type="scientific">Periplaneta americana</name>
    <name type="common">American cockroach</name>
    <name type="synonym">Blatta americana</name>
    <dbReference type="NCBI Taxonomy" id="6978"/>
    <lineage>
        <taxon>Eukaryota</taxon>
        <taxon>Metazoa</taxon>
        <taxon>Ecdysozoa</taxon>
        <taxon>Arthropoda</taxon>
        <taxon>Hexapoda</taxon>
        <taxon>Insecta</taxon>
        <taxon>Pterygota</taxon>
        <taxon>Neoptera</taxon>
        <taxon>Polyneoptera</taxon>
        <taxon>Dictyoptera</taxon>
        <taxon>Blattodea</taxon>
        <taxon>Blattoidea</taxon>
        <taxon>Blattidae</taxon>
        <taxon>Blattinae</taxon>
        <taxon>Periplaneta</taxon>
    </lineage>
</organism>
<dbReference type="EMBL" id="JAJSOF020000003">
    <property type="protein sequence ID" value="KAJ4450212.1"/>
    <property type="molecule type" value="Genomic_DNA"/>
</dbReference>
<keyword evidence="1" id="KW-0472">Membrane</keyword>
<sequence>MAGLCEGGNEPSGSLKAICLILWTRVRYPPYFRFIICVGQARDPGNTDFLRELRFPCRISTSHFIAGVWHILGNDSIGMNINFIPSDFFSIIIPERRLTMHGGAGLGTSEVACSKHGYAADLSVVNWCVLEARLAGGTVYVSKVDHQEQLSSTSVIIITIIIIIIVVTVKLEYGSVIWSLTHITSVGYILCNGSELHQLIVKKLWNAKKRTRVTSDIVENKAALKKSQQTMEYKHKSDNLIVVFMANVLVCMCLFTIVPIFTIVVIVLIGTIVIRSTFTIVIVLIGTIVFMVLIFTISTIVLIAYSLSLKLSSFFLVIFIFIVTIDVIVLISTVVAS</sequence>
<evidence type="ECO:0000313" key="2">
    <source>
        <dbReference type="EMBL" id="KAJ4450212.1"/>
    </source>
</evidence>